<dbReference type="CDD" id="cd07067">
    <property type="entry name" value="HP_PGM_like"/>
    <property type="match status" value="1"/>
</dbReference>
<dbReference type="HAMAP" id="MF_01039">
    <property type="entry name" value="PGAM_GpmA"/>
    <property type="match status" value="1"/>
</dbReference>
<comment type="catalytic activity">
    <reaction evidence="1 10">
        <text>(2R)-3-phospho-glyceroyl phosphate = (2R)-2,3-bisphosphoglycerate + H(+)</text>
        <dbReference type="Rhea" id="RHEA:17765"/>
        <dbReference type="ChEBI" id="CHEBI:15378"/>
        <dbReference type="ChEBI" id="CHEBI:57604"/>
        <dbReference type="ChEBI" id="CHEBI:58248"/>
        <dbReference type="EC" id="5.4.2.4"/>
    </reaction>
</comment>
<dbReference type="EC" id="5.4.2.11" evidence="10"/>
<feature type="binding site" evidence="8">
    <location>
        <begin position="9"/>
        <end position="16"/>
    </location>
    <ligand>
        <name>substrate</name>
    </ligand>
</feature>
<dbReference type="FunFam" id="3.40.50.1240:FF:000007">
    <property type="entry name" value="Phosphoglycerate mutase"/>
    <property type="match status" value="1"/>
</dbReference>
<dbReference type="GO" id="GO:0004082">
    <property type="term" value="F:bisphosphoglycerate mutase activity"/>
    <property type="evidence" value="ECO:0007669"/>
    <property type="project" value="UniProtKB-EC"/>
</dbReference>
<evidence type="ECO:0000256" key="10">
    <source>
        <dbReference type="RuleBase" id="RU004511"/>
    </source>
</evidence>
<dbReference type="InterPro" id="IPR005952">
    <property type="entry name" value="Phosphogly_mut1"/>
</dbReference>
<keyword evidence="12" id="KW-1185">Reference proteome</keyword>
<name>A0A8C4QMY8_EPTBU</name>
<keyword evidence="4" id="KW-0378">Hydrolase</keyword>
<dbReference type="Ensembl" id="ENSEBUT00000017888.1">
    <property type="protein sequence ID" value="ENSEBUP00000017312.1"/>
    <property type="gene ID" value="ENSEBUG00000010813.1"/>
</dbReference>
<dbReference type="Gene3D" id="3.40.50.1240">
    <property type="entry name" value="Phosphoglycerate mutase-like"/>
    <property type="match status" value="1"/>
</dbReference>
<organism evidence="11 12">
    <name type="scientific">Eptatretus burgeri</name>
    <name type="common">Inshore hagfish</name>
    <dbReference type="NCBI Taxonomy" id="7764"/>
    <lineage>
        <taxon>Eukaryota</taxon>
        <taxon>Metazoa</taxon>
        <taxon>Chordata</taxon>
        <taxon>Craniata</taxon>
        <taxon>Vertebrata</taxon>
        <taxon>Cyclostomata</taxon>
        <taxon>Myxini</taxon>
        <taxon>Myxiniformes</taxon>
        <taxon>Myxinidae</taxon>
        <taxon>Eptatretinae</taxon>
        <taxon>Eptatretus</taxon>
    </lineage>
</organism>
<feature type="site" description="Transition state stabilizer" evidence="9">
    <location>
        <position position="185"/>
    </location>
</feature>
<dbReference type="OMA" id="MDDKHPY"/>
<comment type="catalytic activity">
    <reaction evidence="10">
        <text>(2R)-2-phosphoglycerate = (2R)-3-phosphoglycerate</text>
        <dbReference type="Rhea" id="RHEA:15901"/>
        <dbReference type="ChEBI" id="CHEBI:58272"/>
        <dbReference type="ChEBI" id="CHEBI:58289"/>
        <dbReference type="EC" id="5.4.2.11"/>
    </reaction>
</comment>
<feature type="binding site" evidence="8">
    <location>
        <position position="99"/>
    </location>
    <ligand>
        <name>substrate</name>
    </ligand>
</feature>
<evidence type="ECO:0000256" key="5">
    <source>
        <dbReference type="ARBA" id="ARBA00023152"/>
    </source>
</evidence>
<evidence type="ECO:0000256" key="8">
    <source>
        <dbReference type="PIRSR" id="PIRSR613078-2"/>
    </source>
</evidence>
<evidence type="ECO:0000256" key="2">
    <source>
        <dbReference type="ARBA" id="ARBA00006717"/>
    </source>
</evidence>
<dbReference type="NCBIfam" id="NF010713">
    <property type="entry name" value="PRK14115.1"/>
    <property type="match status" value="1"/>
</dbReference>
<dbReference type="AlphaFoldDB" id="A0A8C4QMY8"/>
<evidence type="ECO:0000256" key="3">
    <source>
        <dbReference type="ARBA" id="ARBA00022553"/>
    </source>
</evidence>
<dbReference type="GO" id="GO:0006096">
    <property type="term" value="P:glycolytic process"/>
    <property type="evidence" value="ECO:0007669"/>
    <property type="project" value="UniProtKB-KW"/>
</dbReference>
<dbReference type="NCBIfam" id="TIGR01258">
    <property type="entry name" value="pgm_1"/>
    <property type="match status" value="1"/>
</dbReference>
<dbReference type="InterPro" id="IPR013078">
    <property type="entry name" value="His_Pase_superF_clade-1"/>
</dbReference>
<feature type="binding site" evidence="8">
    <location>
        <begin position="115"/>
        <end position="116"/>
    </location>
    <ligand>
        <name>substrate</name>
    </ligand>
</feature>
<dbReference type="Proteomes" id="UP000694388">
    <property type="component" value="Unplaced"/>
</dbReference>
<evidence type="ECO:0000256" key="7">
    <source>
        <dbReference type="PIRSR" id="PIRSR613078-1"/>
    </source>
</evidence>
<dbReference type="PROSITE" id="PS00175">
    <property type="entry name" value="PG_MUTASE"/>
    <property type="match status" value="1"/>
</dbReference>
<protein>
    <recommendedName>
        <fullName evidence="10">Phosphoglycerate mutase</fullName>
        <ecNumber evidence="10">5.4.2.11</ecNumber>
        <ecNumber evidence="10">5.4.2.4</ecNumber>
    </recommendedName>
</protein>
<dbReference type="Pfam" id="PF00300">
    <property type="entry name" value="His_Phos_1"/>
    <property type="match status" value="1"/>
</dbReference>
<dbReference type="GO" id="GO:0004619">
    <property type="term" value="F:phosphoglycerate mutase activity"/>
    <property type="evidence" value="ECO:0007669"/>
    <property type="project" value="UniProtKB-EC"/>
</dbReference>
<keyword evidence="6 10" id="KW-0413">Isomerase</keyword>
<sequence>MVHKLVIVRHGESTWNQENRFCGWFDADLSEKGDAEARRGALAVKEAGLHFDLCFTSVLKRAVRTLWHILDGTDQMWLPVVRTWRLNERHYGGLTGLNKAETAAKHGEEQVKIWRRSFDVPPPPMDAQHPYFQIIAKDRRYADVKASEMPACESLKDTIGRALPCWNNDIAPLIKAGKRVLIAAHGNSLRGIVKHLEGLSDAEIMELNLPTGIPIVYELDEHLKPMGPRQFLGDEETVKAAMAAVAAQGKAK</sequence>
<feature type="active site" description="Tele-phosphohistidine intermediate" evidence="7">
    <location>
        <position position="10"/>
    </location>
</feature>
<evidence type="ECO:0000256" key="4">
    <source>
        <dbReference type="ARBA" id="ARBA00022801"/>
    </source>
</evidence>
<evidence type="ECO:0000256" key="9">
    <source>
        <dbReference type="PIRSR" id="PIRSR613078-3"/>
    </source>
</evidence>
<feature type="active site" description="Proton donor/acceptor" evidence="7">
    <location>
        <position position="88"/>
    </location>
</feature>
<dbReference type="Ensembl" id="ENSEBUT00000017893.1">
    <property type="protein sequence ID" value="ENSEBUP00000017316.1"/>
    <property type="gene ID" value="ENSEBUG00000010813.1"/>
</dbReference>
<keyword evidence="5 10" id="KW-0324">Glycolysis</keyword>
<evidence type="ECO:0000256" key="1">
    <source>
        <dbReference type="ARBA" id="ARBA00000505"/>
    </source>
</evidence>
<proteinExistence type="inferred from homology"/>
<dbReference type="EC" id="5.4.2.4" evidence="10"/>
<dbReference type="GeneTree" id="ENSGT00950000182926"/>
<dbReference type="PANTHER" id="PTHR11931">
    <property type="entry name" value="PHOSPHOGLYCERATE MUTASE"/>
    <property type="match status" value="1"/>
</dbReference>
<keyword evidence="3" id="KW-0597">Phosphoprotein</keyword>
<evidence type="ECO:0000256" key="6">
    <source>
        <dbReference type="ARBA" id="ARBA00023235"/>
    </source>
</evidence>
<dbReference type="SUPFAM" id="SSF53254">
    <property type="entry name" value="Phosphoglycerate mutase-like"/>
    <property type="match status" value="1"/>
</dbReference>
<dbReference type="GO" id="GO:0016787">
    <property type="term" value="F:hydrolase activity"/>
    <property type="evidence" value="ECO:0007669"/>
    <property type="project" value="UniProtKB-KW"/>
</dbReference>
<dbReference type="SMART" id="SM00855">
    <property type="entry name" value="PGAM"/>
    <property type="match status" value="1"/>
</dbReference>
<feature type="binding site" evidence="8">
    <location>
        <position position="61"/>
    </location>
    <ligand>
        <name>substrate</name>
    </ligand>
</feature>
<reference evidence="11" key="1">
    <citation type="submission" date="2025-05" db="UniProtKB">
        <authorList>
            <consortium name="Ensembl"/>
        </authorList>
    </citation>
    <scope>IDENTIFICATION</scope>
</reference>
<accession>A0A8C4QMY8</accession>
<feature type="binding site" evidence="8">
    <location>
        <begin position="186"/>
        <end position="187"/>
    </location>
    <ligand>
        <name>substrate</name>
    </ligand>
</feature>
<feature type="binding site" evidence="8">
    <location>
        <begin position="88"/>
        <end position="91"/>
    </location>
    <ligand>
        <name>substrate</name>
    </ligand>
</feature>
<dbReference type="InterPro" id="IPR029033">
    <property type="entry name" value="His_PPase_superfam"/>
</dbReference>
<evidence type="ECO:0000313" key="12">
    <source>
        <dbReference type="Proteomes" id="UP000694388"/>
    </source>
</evidence>
<evidence type="ECO:0000313" key="11">
    <source>
        <dbReference type="Ensembl" id="ENSEBUP00000017316.1"/>
    </source>
</evidence>
<dbReference type="InterPro" id="IPR001345">
    <property type="entry name" value="PG/BPGM_mutase_AS"/>
</dbReference>
<comment type="similarity">
    <text evidence="2 10">Belongs to the phosphoglycerate mutase family. BPG-dependent PGAM subfamily.</text>
</comment>